<proteinExistence type="predicted"/>
<name>A0A520N0X5_9GAMM</name>
<organism evidence="1 2">
    <name type="scientific">SAR86 cluster bacterium</name>
    <dbReference type="NCBI Taxonomy" id="2030880"/>
    <lineage>
        <taxon>Bacteria</taxon>
        <taxon>Pseudomonadati</taxon>
        <taxon>Pseudomonadota</taxon>
        <taxon>Gammaproteobacteria</taxon>
        <taxon>SAR86 cluster</taxon>
    </lineage>
</organism>
<dbReference type="Proteomes" id="UP000319384">
    <property type="component" value="Unassembled WGS sequence"/>
</dbReference>
<gene>
    <name evidence="1" type="ORF">EVA95_01000</name>
</gene>
<comment type="caution">
    <text evidence="1">The sequence shown here is derived from an EMBL/GenBank/DDBJ whole genome shotgun (WGS) entry which is preliminary data.</text>
</comment>
<protein>
    <recommendedName>
        <fullName evidence="3">Tetraacyldisaccharide 4'-kinase</fullName>
    </recommendedName>
</protein>
<sequence>EKDASKCKDLNNNKIWYLKIDADVSNKFIDKLDKKIKLISNNE</sequence>
<reference evidence="1 2" key="1">
    <citation type="submission" date="2019-02" db="EMBL/GenBank/DDBJ databases">
        <title>Prokaryotic population dynamics and viral predation in marine succession experiment using metagenomics: the confinement effect.</title>
        <authorList>
            <person name="Haro-Moreno J.M."/>
            <person name="Rodriguez-Valera F."/>
            <person name="Lopez-Perez M."/>
        </authorList>
    </citation>
    <scope>NUCLEOTIDE SEQUENCE [LARGE SCALE GENOMIC DNA]</scope>
    <source>
        <strain evidence="1">MED-G162</strain>
    </source>
</reference>
<evidence type="ECO:0008006" key="3">
    <source>
        <dbReference type="Google" id="ProtNLM"/>
    </source>
</evidence>
<evidence type="ECO:0000313" key="1">
    <source>
        <dbReference type="EMBL" id="RZO27140.1"/>
    </source>
</evidence>
<evidence type="ECO:0000313" key="2">
    <source>
        <dbReference type="Proteomes" id="UP000319384"/>
    </source>
</evidence>
<accession>A0A520N0X5</accession>
<feature type="non-terminal residue" evidence="1">
    <location>
        <position position="1"/>
    </location>
</feature>
<dbReference type="EMBL" id="SHBH01000004">
    <property type="protein sequence ID" value="RZO27140.1"/>
    <property type="molecule type" value="Genomic_DNA"/>
</dbReference>
<dbReference type="AlphaFoldDB" id="A0A520N0X5"/>